<dbReference type="PANTHER" id="PTHR13285">
    <property type="entry name" value="ACYLTRANSFERASE"/>
    <property type="match status" value="1"/>
</dbReference>
<accession>A0A1N7Q5E8</accession>
<comment type="subcellular location">
    <subcellularLocation>
        <location evidence="1">Cell membrane</location>
        <topology evidence="1">Multi-pass membrane protein</topology>
    </subcellularLocation>
</comment>
<dbReference type="EMBL" id="FTOR01000004">
    <property type="protein sequence ID" value="SIT18036.1"/>
    <property type="molecule type" value="Genomic_DNA"/>
</dbReference>
<dbReference type="PIRSF" id="PIRSF016636">
    <property type="entry name" value="AlgI_DltB"/>
    <property type="match status" value="1"/>
</dbReference>
<comment type="similarity">
    <text evidence="2 7">Belongs to the membrane-bound acyltransferase family.</text>
</comment>
<reference evidence="10" key="1">
    <citation type="submission" date="2017-01" db="EMBL/GenBank/DDBJ databases">
        <authorList>
            <person name="Varghese N."/>
            <person name="Submissions S."/>
        </authorList>
    </citation>
    <scope>NUCLEOTIDE SEQUENCE [LARGE SCALE GENOMIC DNA]</scope>
    <source>
        <strain evidence="10">DSM 21054</strain>
    </source>
</reference>
<evidence type="ECO:0000256" key="8">
    <source>
        <dbReference type="SAM" id="Phobius"/>
    </source>
</evidence>
<evidence type="ECO:0000256" key="4">
    <source>
        <dbReference type="ARBA" id="ARBA00022692"/>
    </source>
</evidence>
<dbReference type="InterPro" id="IPR004299">
    <property type="entry name" value="MBOAT_fam"/>
</dbReference>
<evidence type="ECO:0000313" key="10">
    <source>
        <dbReference type="Proteomes" id="UP000186917"/>
    </source>
</evidence>
<name>A0A1N7Q5E8_9BACT</name>
<dbReference type="GO" id="GO:0016746">
    <property type="term" value="F:acyltransferase activity"/>
    <property type="evidence" value="ECO:0007669"/>
    <property type="project" value="UniProtKB-KW"/>
</dbReference>
<dbReference type="OrthoDB" id="9805788at2"/>
<dbReference type="RefSeq" id="WP_076379714.1">
    <property type="nucleotide sequence ID" value="NZ_AP017422.1"/>
</dbReference>
<keyword evidence="5 8" id="KW-1133">Transmembrane helix</keyword>
<feature type="transmembrane region" description="Helical" evidence="8">
    <location>
        <begin position="46"/>
        <end position="64"/>
    </location>
</feature>
<keyword evidence="4 8" id="KW-0812">Transmembrane</keyword>
<keyword evidence="3 7" id="KW-1003">Cell membrane</keyword>
<dbReference type="InterPro" id="IPR024194">
    <property type="entry name" value="Ac/AlaTfrase_AlgI/DltB"/>
</dbReference>
<feature type="transmembrane region" description="Helical" evidence="8">
    <location>
        <begin position="115"/>
        <end position="136"/>
    </location>
</feature>
<keyword evidence="6 7" id="KW-0472">Membrane</keyword>
<sequence length="475" mass="54903">MLFNSIEFLFFYVIVTLLYFLLPFKGRWLVLLLASCYFYMAFVPKYILILFFTIIIDYFAGIYIEKSAGKARKLLLICSLVANIGILAFFKYFNFLNENLTLLLSEGGWSNPIPFVKFILPIGLSFHTFQAMSYTIEVYRGNQKAERHFGIYSLYVMFYPQLVAGPIERPQNILHQMHIKHAFSYENMIAGGRLMLWGFFKKLVVADRLSVYVDSVYSNPELHNGSSVIVASVFFAVQIYCDFSGYTDIAIGCAKTMGFDLMLNFRRPYFSTSVPEFWSKWHISLSTWFRDYLFIPLGGSRGTKFLRFRNIFIVFMVSGLWHGASWTFIVWGALHGVYQVITLLIKPHGIKLEERLGISKSKVLYVGKMLLTFVIVTFAWIFFRANTMKDAITLIKDLKTTGAAPFLGNGINQFAHSILAIVLLFVAEWCMEYKPDFSLYRHKYAWVRWGSVVATLFIILLFGVFNGGQFIYFQF</sequence>
<evidence type="ECO:0000256" key="1">
    <source>
        <dbReference type="ARBA" id="ARBA00004651"/>
    </source>
</evidence>
<dbReference type="AlphaFoldDB" id="A0A1N7Q5E8"/>
<feature type="transmembrane region" description="Helical" evidence="8">
    <location>
        <begin position="76"/>
        <end position="95"/>
    </location>
</feature>
<dbReference type="InterPro" id="IPR051085">
    <property type="entry name" value="MB_O-acyltransferase"/>
</dbReference>
<dbReference type="GO" id="GO:0005886">
    <property type="term" value="C:plasma membrane"/>
    <property type="evidence" value="ECO:0007669"/>
    <property type="project" value="UniProtKB-SubCell"/>
</dbReference>
<evidence type="ECO:0000256" key="6">
    <source>
        <dbReference type="ARBA" id="ARBA00023136"/>
    </source>
</evidence>
<proteinExistence type="inferred from homology"/>
<evidence type="ECO:0000256" key="3">
    <source>
        <dbReference type="ARBA" id="ARBA00022475"/>
    </source>
</evidence>
<gene>
    <name evidence="9" type="ORF">SAMN05421788_104400</name>
</gene>
<evidence type="ECO:0000256" key="7">
    <source>
        <dbReference type="PIRNR" id="PIRNR016636"/>
    </source>
</evidence>
<feature type="transmembrane region" description="Helical" evidence="8">
    <location>
        <begin position="311"/>
        <end position="334"/>
    </location>
</feature>
<keyword evidence="7 9" id="KW-0012">Acyltransferase</keyword>
<evidence type="ECO:0000256" key="2">
    <source>
        <dbReference type="ARBA" id="ARBA00010323"/>
    </source>
</evidence>
<dbReference type="Proteomes" id="UP000186917">
    <property type="component" value="Unassembled WGS sequence"/>
</dbReference>
<keyword evidence="10" id="KW-1185">Reference proteome</keyword>
<dbReference type="InterPro" id="IPR028362">
    <property type="entry name" value="AlgI"/>
</dbReference>
<protein>
    <submittedName>
        <fullName evidence="9">D-alanyl-lipoteichoic acid acyltransferase DltB, MBOAT superfamily</fullName>
    </submittedName>
</protein>
<feature type="transmembrane region" description="Helical" evidence="8">
    <location>
        <begin position="404"/>
        <end position="426"/>
    </location>
</feature>
<feature type="transmembrane region" description="Helical" evidence="8">
    <location>
        <begin position="446"/>
        <end position="465"/>
    </location>
</feature>
<evidence type="ECO:0000256" key="5">
    <source>
        <dbReference type="ARBA" id="ARBA00022989"/>
    </source>
</evidence>
<dbReference type="PIRSF" id="PIRSF500217">
    <property type="entry name" value="AlgI"/>
    <property type="match status" value="1"/>
</dbReference>
<keyword evidence="7 9" id="KW-0808">Transferase</keyword>
<dbReference type="PANTHER" id="PTHR13285:SF18">
    <property type="entry name" value="PROTEIN-CYSTEINE N-PALMITOYLTRANSFERASE RASP"/>
    <property type="match status" value="1"/>
</dbReference>
<dbReference type="Pfam" id="PF03062">
    <property type="entry name" value="MBOAT"/>
    <property type="match status" value="1"/>
</dbReference>
<organism evidence="9 10">
    <name type="scientific">Filimonas lacunae</name>
    <dbReference type="NCBI Taxonomy" id="477680"/>
    <lineage>
        <taxon>Bacteria</taxon>
        <taxon>Pseudomonadati</taxon>
        <taxon>Bacteroidota</taxon>
        <taxon>Chitinophagia</taxon>
        <taxon>Chitinophagales</taxon>
        <taxon>Chitinophagaceae</taxon>
        <taxon>Filimonas</taxon>
    </lineage>
</organism>
<feature type="transmembrane region" description="Helical" evidence="8">
    <location>
        <begin position="363"/>
        <end position="383"/>
    </location>
</feature>
<evidence type="ECO:0000313" key="9">
    <source>
        <dbReference type="EMBL" id="SIT18036.1"/>
    </source>
</evidence>
<dbReference type="GO" id="GO:0042121">
    <property type="term" value="P:alginic acid biosynthetic process"/>
    <property type="evidence" value="ECO:0007669"/>
    <property type="project" value="InterPro"/>
</dbReference>
<feature type="transmembrane region" description="Helical" evidence="8">
    <location>
        <begin position="9"/>
        <end position="40"/>
    </location>
</feature>
<dbReference type="STRING" id="477680.SAMN05421788_104400"/>